<dbReference type="SUPFAM" id="SSF81383">
    <property type="entry name" value="F-box domain"/>
    <property type="match status" value="1"/>
</dbReference>
<reference evidence="2" key="1">
    <citation type="journal article" date="2022" name="Int. J. Mol. Sci.">
        <title>Draft Genome of Tanacetum Coccineum: Genomic Comparison of Closely Related Tanacetum-Family Plants.</title>
        <authorList>
            <person name="Yamashiro T."/>
            <person name="Shiraishi A."/>
            <person name="Nakayama K."/>
            <person name="Satake H."/>
        </authorList>
    </citation>
    <scope>NUCLEOTIDE SEQUENCE</scope>
</reference>
<keyword evidence="2" id="KW-0548">Nucleotidyltransferase</keyword>
<dbReference type="Pfam" id="PF00646">
    <property type="entry name" value="F-box"/>
    <property type="match status" value="1"/>
</dbReference>
<gene>
    <name evidence="2" type="ORF">Tco_0951402</name>
</gene>
<dbReference type="InterPro" id="IPR001810">
    <property type="entry name" value="F-box_dom"/>
</dbReference>
<name>A0ABQ5DU30_9ASTR</name>
<dbReference type="PANTHER" id="PTHR31672">
    <property type="entry name" value="BNACNNG10540D PROTEIN"/>
    <property type="match status" value="1"/>
</dbReference>
<dbReference type="GO" id="GO:0003964">
    <property type="term" value="F:RNA-directed DNA polymerase activity"/>
    <property type="evidence" value="ECO:0007669"/>
    <property type="project" value="UniProtKB-KW"/>
</dbReference>
<comment type="caution">
    <text evidence="2">The sequence shown here is derived from an EMBL/GenBank/DDBJ whole genome shotgun (WGS) entry which is preliminary data.</text>
</comment>
<keyword evidence="3" id="KW-1185">Reference proteome</keyword>
<evidence type="ECO:0000259" key="1">
    <source>
        <dbReference type="SMART" id="SM00256"/>
    </source>
</evidence>
<organism evidence="2 3">
    <name type="scientific">Tanacetum coccineum</name>
    <dbReference type="NCBI Taxonomy" id="301880"/>
    <lineage>
        <taxon>Eukaryota</taxon>
        <taxon>Viridiplantae</taxon>
        <taxon>Streptophyta</taxon>
        <taxon>Embryophyta</taxon>
        <taxon>Tracheophyta</taxon>
        <taxon>Spermatophyta</taxon>
        <taxon>Magnoliopsida</taxon>
        <taxon>eudicotyledons</taxon>
        <taxon>Gunneridae</taxon>
        <taxon>Pentapetalae</taxon>
        <taxon>asterids</taxon>
        <taxon>campanulids</taxon>
        <taxon>Asterales</taxon>
        <taxon>Asteraceae</taxon>
        <taxon>Asteroideae</taxon>
        <taxon>Anthemideae</taxon>
        <taxon>Anthemidinae</taxon>
        <taxon>Tanacetum</taxon>
    </lineage>
</organism>
<dbReference type="InterPro" id="IPR050796">
    <property type="entry name" value="SCF_F-box_component"/>
</dbReference>
<proteinExistence type="predicted"/>
<accession>A0ABQ5DU30</accession>
<reference evidence="2" key="2">
    <citation type="submission" date="2022-01" db="EMBL/GenBank/DDBJ databases">
        <authorList>
            <person name="Yamashiro T."/>
            <person name="Shiraishi A."/>
            <person name="Satake H."/>
            <person name="Nakayama K."/>
        </authorList>
    </citation>
    <scope>NUCLEOTIDE SEQUENCE</scope>
</reference>
<dbReference type="EMBL" id="BQNB010015666">
    <property type="protein sequence ID" value="GJT42687.1"/>
    <property type="molecule type" value="Genomic_DNA"/>
</dbReference>
<dbReference type="InterPro" id="IPR036047">
    <property type="entry name" value="F-box-like_dom_sf"/>
</dbReference>
<protein>
    <submittedName>
        <fullName evidence="2">Reverse transcriptase domain-containing protein</fullName>
    </submittedName>
</protein>
<dbReference type="SMART" id="SM00256">
    <property type="entry name" value="FBOX"/>
    <property type="match status" value="1"/>
</dbReference>
<dbReference type="Gene3D" id="1.20.1280.50">
    <property type="match status" value="1"/>
</dbReference>
<evidence type="ECO:0000313" key="3">
    <source>
        <dbReference type="Proteomes" id="UP001151760"/>
    </source>
</evidence>
<evidence type="ECO:0000313" key="2">
    <source>
        <dbReference type="EMBL" id="GJT42687.1"/>
    </source>
</evidence>
<keyword evidence="2" id="KW-0695">RNA-directed DNA polymerase</keyword>
<feature type="domain" description="F-box" evidence="1">
    <location>
        <begin position="5"/>
        <end position="46"/>
    </location>
</feature>
<sequence length="283" mass="31988">MSDNIPYEIQLEIIKKVPDVKSLIRLRSVSKEWKSLIDSFEFITSYGDRDTQPHSFLLRYKEAGDPREVTTPRTEMVVIWNPSIRTSVGIVLPCDLTNISGKLARFGFGVCPSTYDPTIVKLSFSFEGKDTVKWQVEIFSLSSKTWKMIVSSNLPRKSVALFRFSTQVAIDRKPPRSISKTSIAYDRGEEGGVMTSFTKLFNIKTPFDSPLSEVLGFSMSGEPILETEKEYGKFAKVEVYKPYSEHINDFGITGVNGSFFVCPYTETLLLTDHSDSCIISNDY</sequence>
<dbReference type="PANTHER" id="PTHR31672:SF10">
    <property type="entry name" value="F-BOX DOMAIN-CONTAINING PROTEIN"/>
    <property type="match status" value="1"/>
</dbReference>
<dbReference type="Proteomes" id="UP001151760">
    <property type="component" value="Unassembled WGS sequence"/>
</dbReference>
<keyword evidence="2" id="KW-0808">Transferase</keyword>